<accession>A0AAE3YKV6</accession>
<organism evidence="5 6">
    <name type="scientific">Catenuloplanes atrovinosus</name>
    <dbReference type="NCBI Taxonomy" id="137266"/>
    <lineage>
        <taxon>Bacteria</taxon>
        <taxon>Bacillati</taxon>
        <taxon>Actinomycetota</taxon>
        <taxon>Actinomycetes</taxon>
        <taxon>Micromonosporales</taxon>
        <taxon>Micromonosporaceae</taxon>
        <taxon>Catenuloplanes</taxon>
    </lineage>
</organism>
<gene>
    <name evidence="5" type="ORF">J2S41_000459</name>
</gene>
<dbReference type="Pfam" id="PF00891">
    <property type="entry name" value="Methyltransf_2"/>
    <property type="match status" value="1"/>
</dbReference>
<reference evidence="5" key="1">
    <citation type="submission" date="2023-07" db="EMBL/GenBank/DDBJ databases">
        <title>Sequencing the genomes of 1000 actinobacteria strains.</title>
        <authorList>
            <person name="Klenk H.-P."/>
        </authorList>
    </citation>
    <scope>NUCLEOTIDE SEQUENCE</scope>
    <source>
        <strain evidence="5">DSM 44707</strain>
    </source>
</reference>
<keyword evidence="1 5" id="KW-0489">Methyltransferase</keyword>
<keyword evidence="6" id="KW-1185">Reference proteome</keyword>
<name>A0AAE3YKV6_9ACTN</name>
<dbReference type="EMBL" id="JAVDYB010000001">
    <property type="protein sequence ID" value="MDR7273681.1"/>
    <property type="molecule type" value="Genomic_DNA"/>
</dbReference>
<evidence type="ECO:0000256" key="3">
    <source>
        <dbReference type="ARBA" id="ARBA00022691"/>
    </source>
</evidence>
<evidence type="ECO:0000256" key="1">
    <source>
        <dbReference type="ARBA" id="ARBA00022603"/>
    </source>
</evidence>
<evidence type="ECO:0000259" key="4">
    <source>
        <dbReference type="Pfam" id="PF00891"/>
    </source>
</evidence>
<dbReference type="RefSeq" id="WP_310362395.1">
    <property type="nucleotide sequence ID" value="NZ_JAVDYB010000001.1"/>
</dbReference>
<dbReference type="PROSITE" id="PS51683">
    <property type="entry name" value="SAM_OMT_II"/>
    <property type="match status" value="1"/>
</dbReference>
<keyword evidence="3" id="KW-0949">S-adenosyl-L-methionine</keyword>
<dbReference type="InterPro" id="IPR029063">
    <property type="entry name" value="SAM-dependent_MTases_sf"/>
</dbReference>
<proteinExistence type="predicted"/>
<dbReference type="AlphaFoldDB" id="A0AAE3YKV6"/>
<dbReference type="InterPro" id="IPR016461">
    <property type="entry name" value="COMT-like"/>
</dbReference>
<dbReference type="Gene3D" id="3.40.50.150">
    <property type="entry name" value="Vaccinia Virus protein VP39"/>
    <property type="match status" value="1"/>
</dbReference>
<feature type="domain" description="O-methyltransferase C-terminal" evidence="4">
    <location>
        <begin position="9"/>
        <end position="85"/>
    </location>
</feature>
<keyword evidence="2" id="KW-0808">Transferase</keyword>
<comment type="caution">
    <text evidence="5">The sequence shown here is derived from an EMBL/GenBank/DDBJ whole genome shotgun (WGS) entry which is preliminary data.</text>
</comment>
<sequence>MEQVSPERIVANVLHLMTPERCVRLLGRLRDVVRPGGRLLLVDWWRDPVSPHRDSVNGASEFLMFSGGDTYEVSEVAEWLTDTGWRLLEVREVLPPTGLVIAEPVR</sequence>
<dbReference type="InterPro" id="IPR001077">
    <property type="entry name" value="COMT_C"/>
</dbReference>
<dbReference type="GO" id="GO:0032259">
    <property type="term" value="P:methylation"/>
    <property type="evidence" value="ECO:0007669"/>
    <property type="project" value="UniProtKB-KW"/>
</dbReference>
<dbReference type="SUPFAM" id="SSF53335">
    <property type="entry name" value="S-adenosyl-L-methionine-dependent methyltransferases"/>
    <property type="match status" value="1"/>
</dbReference>
<evidence type="ECO:0000256" key="2">
    <source>
        <dbReference type="ARBA" id="ARBA00022679"/>
    </source>
</evidence>
<protein>
    <submittedName>
        <fullName evidence="5">Cyclopropane fatty-acyl-phospholipid synthase-like methyltransferase</fullName>
    </submittedName>
</protein>
<dbReference type="GO" id="GO:0008171">
    <property type="term" value="F:O-methyltransferase activity"/>
    <property type="evidence" value="ECO:0007669"/>
    <property type="project" value="InterPro"/>
</dbReference>
<evidence type="ECO:0000313" key="6">
    <source>
        <dbReference type="Proteomes" id="UP001183643"/>
    </source>
</evidence>
<dbReference type="Proteomes" id="UP001183643">
    <property type="component" value="Unassembled WGS sequence"/>
</dbReference>
<evidence type="ECO:0000313" key="5">
    <source>
        <dbReference type="EMBL" id="MDR7273681.1"/>
    </source>
</evidence>